<dbReference type="EMBL" id="JBHUEA010000009">
    <property type="protein sequence ID" value="MFD1721378.1"/>
    <property type="molecule type" value="Genomic_DNA"/>
</dbReference>
<dbReference type="InterPro" id="IPR050962">
    <property type="entry name" value="Phosphate-bind_PstS"/>
</dbReference>
<keyword evidence="2 4" id="KW-0813">Transport</keyword>
<dbReference type="InterPro" id="IPR005673">
    <property type="entry name" value="ABC_phos-bd_PstS"/>
</dbReference>
<protein>
    <recommendedName>
        <fullName evidence="4">Phosphate-binding protein</fullName>
    </recommendedName>
</protein>
<reference evidence="8" key="1">
    <citation type="journal article" date="2019" name="Int. J. Syst. Evol. Microbiol.">
        <title>The Global Catalogue of Microorganisms (GCM) 10K type strain sequencing project: providing services to taxonomists for standard genome sequencing and annotation.</title>
        <authorList>
            <consortium name="The Broad Institute Genomics Platform"/>
            <consortium name="The Broad Institute Genome Sequencing Center for Infectious Disease"/>
            <person name="Wu L."/>
            <person name="Ma J."/>
        </authorList>
    </citation>
    <scope>NUCLEOTIDE SEQUENCE [LARGE SCALE GENOMIC DNA]</scope>
    <source>
        <strain evidence="8">CGMCC 1.12471</strain>
    </source>
</reference>
<evidence type="ECO:0000259" key="6">
    <source>
        <dbReference type="Pfam" id="PF12849"/>
    </source>
</evidence>
<keyword evidence="3 4" id="KW-0592">Phosphate transport</keyword>
<sequence length="366" mass="37221">MKNLRAGLAIGTAVTAMIALSSCASNEGGTPAGAASGGSSASTSVSGTLNGVGSSAQGTAQDTWRAAFQQANSGVTVNYNPSGSGAGRTAFIAGGAQFAGSDSYLKDSELSGTFALCDGKAIDIPVYISPIALVYNVEGVKSLQLDPATVAKIFKGDITKWNDPEIAKQNSGEKLPNATIDPVHRSDDSGTTNNFTNYLHAVAPSVWTQEASDTFPYKTGDGANGTSGVIQAVQGGSNAIGYADLSKAGDLDVAKIKVGDKYVAPSTAGASAVAADSEQQSGRETNDLAINVNRTTTNSDEYPLTLISNAIVCQTYKDSSVGSLVKAYMQYVTSDEAQQAAEKAAGSAPLSGNLKSKVDTAVASIK</sequence>
<keyword evidence="5" id="KW-0732">Signal</keyword>
<dbReference type="Gene3D" id="3.40.190.10">
    <property type="entry name" value="Periplasmic binding protein-like II"/>
    <property type="match status" value="2"/>
</dbReference>
<evidence type="ECO:0000256" key="3">
    <source>
        <dbReference type="ARBA" id="ARBA00022592"/>
    </source>
</evidence>
<feature type="chain" id="PRO_5045693932" description="Phosphate-binding protein" evidence="5">
    <location>
        <begin position="25"/>
        <end position="366"/>
    </location>
</feature>
<feature type="domain" description="PBP" evidence="6">
    <location>
        <begin position="39"/>
        <end position="336"/>
    </location>
</feature>
<dbReference type="SUPFAM" id="SSF53850">
    <property type="entry name" value="Periplasmic binding protein-like II"/>
    <property type="match status" value="1"/>
</dbReference>
<keyword evidence="8" id="KW-1185">Reference proteome</keyword>
<dbReference type="PIRSF" id="PIRSF002756">
    <property type="entry name" value="PstS"/>
    <property type="match status" value="1"/>
</dbReference>
<dbReference type="PROSITE" id="PS51257">
    <property type="entry name" value="PROKAR_LIPOPROTEIN"/>
    <property type="match status" value="1"/>
</dbReference>
<evidence type="ECO:0000313" key="7">
    <source>
        <dbReference type="EMBL" id="MFD1721378.1"/>
    </source>
</evidence>
<comment type="similarity">
    <text evidence="1 4">Belongs to the PstS family.</text>
</comment>
<dbReference type="NCBIfam" id="TIGR00975">
    <property type="entry name" value="3a0107s03"/>
    <property type="match status" value="1"/>
</dbReference>
<accession>A0ABW4LF46</accession>
<evidence type="ECO:0000256" key="1">
    <source>
        <dbReference type="ARBA" id="ARBA00008725"/>
    </source>
</evidence>
<organism evidence="7 8">
    <name type="scientific">Amnibacterium endophyticum</name>
    <dbReference type="NCBI Taxonomy" id="2109337"/>
    <lineage>
        <taxon>Bacteria</taxon>
        <taxon>Bacillati</taxon>
        <taxon>Actinomycetota</taxon>
        <taxon>Actinomycetes</taxon>
        <taxon>Micrococcales</taxon>
        <taxon>Microbacteriaceae</taxon>
        <taxon>Amnibacterium</taxon>
    </lineage>
</organism>
<evidence type="ECO:0000256" key="4">
    <source>
        <dbReference type="PIRNR" id="PIRNR002756"/>
    </source>
</evidence>
<dbReference type="InterPro" id="IPR024370">
    <property type="entry name" value="PBP_domain"/>
</dbReference>
<name>A0ABW4LF46_9MICO</name>
<proteinExistence type="inferred from homology"/>
<evidence type="ECO:0000313" key="8">
    <source>
        <dbReference type="Proteomes" id="UP001597347"/>
    </source>
</evidence>
<gene>
    <name evidence="7" type="primary">pstS</name>
    <name evidence="7" type="ORF">ACFSBI_07430</name>
</gene>
<dbReference type="RefSeq" id="WP_377933562.1">
    <property type="nucleotide sequence ID" value="NZ_JBHUEA010000009.1"/>
</dbReference>
<dbReference type="PANTHER" id="PTHR42996">
    <property type="entry name" value="PHOSPHATE-BINDING PROTEIN PSTS"/>
    <property type="match status" value="1"/>
</dbReference>
<evidence type="ECO:0000256" key="5">
    <source>
        <dbReference type="SAM" id="SignalP"/>
    </source>
</evidence>
<dbReference type="PANTHER" id="PTHR42996:SF1">
    <property type="entry name" value="PHOSPHATE-BINDING PROTEIN PSTS"/>
    <property type="match status" value="1"/>
</dbReference>
<dbReference type="Proteomes" id="UP001597347">
    <property type="component" value="Unassembled WGS sequence"/>
</dbReference>
<dbReference type="CDD" id="cd13565">
    <property type="entry name" value="PBP2_PstS"/>
    <property type="match status" value="1"/>
</dbReference>
<evidence type="ECO:0000256" key="2">
    <source>
        <dbReference type="ARBA" id="ARBA00022448"/>
    </source>
</evidence>
<feature type="signal peptide" evidence="5">
    <location>
        <begin position="1"/>
        <end position="24"/>
    </location>
</feature>
<comment type="caution">
    <text evidence="7">The sequence shown here is derived from an EMBL/GenBank/DDBJ whole genome shotgun (WGS) entry which is preliminary data.</text>
</comment>
<dbReference type="Pfam" id="PF12849">
    <property type="entry name" value="PBP_like_2"/>
    <property type="match status" value="1"/>
</dbReference>